<dbReference type="AlphaFoldDB" id="A0A4Y2TMV7"/>
<reference evidence="1 2" key="1">
    <citation type="journal article" date="2019" name="Sci. Rep.">
        <title>Orb-weaving spider Araneus ventricosus genome elucidates the spidroin gene catalogue.</title>
        <authorList>
            <person name="Kono N."/>
            <person name="Nakamura H."/>
            <person name="Ohtoshi R."/>
            <person name="Moran D.A.P."/>
            <person name="Shinohara A."/>
            <person name="Yoshida Y."/>
            <person name="Fujiwara M."/>
            <person name="Mori M."/>
            <person name="Tomita M."/>
            <person name="Arakawa K."/>
        </authorList>
    </citation>
    <scope>NUCLEOTIDE SEQUENCE [LARGE SCALE GENOMIC DNA]</scope>
</reference>
<dbReference type="Proteomes" id="UP000499080">
    <property type="component" value="Unassembled WGS sequence"/>
</dbReference>
<proteinExistence type="predicted"/>
<organism evidence="1 2">
    <name type="scientific">Araneus ventricosus</name>
    <name type="common">Orbweaver spider</name>
    <name type="synonym">Epeira ventricosa</name>
    <dbReference type="NCBI Taxonomy" id="182803"/>
    <lineage>
        <taxon>Eukaryota</taxon>
        <taxon>Metazoa</taxon>
        <taxon>Ecdysozoa</taxon>
        <taxon>Arthropoda</taxon>
        <taxon>Chelicerata</taxon>
        <taxon>Arachnida</taxon>
        <taxon>Araneae</taxon>
        <taxon>Araneomorphae</taxon>
        <taxon>Entelegynae</taxon>
        <taxon>Araneoidea</taxon>
        <taxon>Araneidae</taxon>
        <taxon>Araneus</taxon>
    </lineage>
</organism>
<gene>
    <name evidence="1" type="ORF">AVEN_247014_1</name>
</gene>
<accession>A0A4Y2TMV7</accession>
<comment type="caution">
    <text evidence="1">The sequence shown here is derived from an EMBL/GenBank/DDBJ whole genome shotgun (WGS) entry which is preliminary data.</text>
</comment>
<protein>
    <submittedName>
        <fullName evidence="1">Uncharacterized protein</fullName>
    </submittedName>
</protein>
<keyword evidence="2" id="KW-1185">Reference proteome</keyword>
<name>A0A4Y2TMV7_ARAVE</name>
<sequence length="84" mass="9599">MAPLKSGARGSTPPLPPGRYATCQALQRKGRSLRHRLGSSQRWQSRSRELHLLNLILVGNRWSFISLHNREDLPVTKEARNQDE</sequence>
<dbReference type="EMBL" id="BGPR01029341">
    <property type="protein sequence ID" value="GBO01064.1"/>
    <property type="molecule type" value="Genomic_DNA"/>
</dbReference>
<evidence type="ECO:0000313" key="2">
    <source>
        <dbReference type="Proteomes" id="UP000499080"/>
    </source>
</evidence>
<evidence type="ECO:0000313" key="1">
    <source>
        <dbReference type="EMBL" id="GBO01064.1"/>
    </source>
</evidence>